<dbReference type="AlphaFoldDB" id="A0AAV2DQ13"/>
<dbReference type="Proteomes" id="UP001497516">
    <property type="component" value="Chromosome 3"/>
</dbReference>
<gene>
    <name evidence="1" type="ORF">LTRI10_LOCUS17415</name>
</gene>
<keyword evidence="2" id="KW-1185">Reference proteome</keyword>
<protein>
    <recommendedName>
        <fullName evidence="3">Secreted protein</fullName>
    </recommendedName>
</protein>
<name>A0AAV2DQ13_9ROSI</name>
<evidence type="ECO:0000313" key="2">
    <source>
        <dbReference type="Proteomes" id="UP001497516"/>
    </source>
</evidence>
<evidence type="ECO:0000313" key="1">
    <source>
        <dbReference type="EMBL" id="CAL1375627.1"/>
    </source>
</evidence>
<reference evidence="1 2" key="1">
    <citation type="submission" date="2024-04" db="EMBL/GenBank/DDBJ databases">
        <authorList>
            <person name="Fracassetti M."/>
        </authorList>
    </citation>
    <scope>NUCLEOTIDE SEQUENCE [LARGE SCALE GENOMIC DNA]</scope>
</reference>
<accession>A0AAV2DQ13</accession>
<proteinExistence type="predicted"/>
<organism evidence="1 2">
    <name type="scientific">Linum trigynum</name>
    <dbReference type="NCBI Taxonomy" id="586398"/>
    <lineage>
        <taxon>Eukaryota</taxon>
        <taxon>Viridiplantae</taxon>
        <taxon>Streptophyta</taxon>
        <taxon>Embryophyta</taxon>
        <taxon>Tracheophyta</taxon>
        <taxon>Spermatophyta</taxon>
        <taxon>Magnoliopsida</taxon>
        <taxon>eudicotyledons</taxon>
        <taxon>Gunneridae</taxon>
        <taxon>Pentapetalae</taxon>
        <taxon>rosids</taxon>
        <taxon>fabids</taxon>
        <taxon>Malpighiales</taxon>
        <taxon>Linaceae</taxon>
        <taxon>Linum</taxon>
    </lineage>
</organism>
<evidence type="ECO:0008006" key="3">
    <source>
        <dbReference type="Google" id="ProtNLM"/>
    </source>
</evidence>
<sequence length="111" mass="12504">MWVDFAARSMSILAAATTPMSSVSLAASVNEDEHDTLEMWVDSAEIPRSTLSPPQRRRFCHNGWRLLQHAETKKKKRTPELRLDAYVDSVSHSEAHILILVVGVCFLAQRS</sequence>
<dbReference type="EMBL" id="OZ034816">
    <property type="protein sequence ID" value="CAL1375627.1"/>
    <property type="molecule type" value="Genomic_DNA"/>
</dbReference>